<dbReference type="EMBL" id="BPLR01015757">
    <property type="protein sequence ID" value="GIY78434.1"/>
    <property type="molecule type" value="Genomic_DNA"/>
</dbReference>
<name>A0AAV4W975_CAEEX</name>
<reference evidence="2 3" key="1">
    <citation type="submission" date="2021-06" db="EMBL/GenBank/DDBJ databases">
        <title>Caerostris extrusa draft genome.</title>
        <authorList>
            <person name="Kono N."/>
            <person name="Arakawa K."/>
        </authorList>
    </citation>
    <scope>NUCLEOTIDE SEQUENCE [LARGE SCALE GENOMIC DNA]</scope>
</reference>
<protein>
    <submittedName>
        <fullName evidence="2">Uncharacterized protein</fullName>
    </submittedName>
</protein>
<proteinExistence type="predicted"/>
<accession>A0AAV4W975</accession>
<comment type="caution">
    <text evidence="2">The sequence shown here is derived from an EMBL/GenBank/DDBJ whole genome shotgun (WGS) entry which is preliminary data.</text>
</comment>
<keyword evidence="3" id="KW-1185">Reference proteome</keyword>
<feature type="region of interest" description="Disordered" evidence="1">
    <location>
        <begin position="18"/>
        <end position="52"/>
    </location>
</feature>
<evidence type="ECO:0000313" key="2">
    <source>
        <dbReference type="EMBL" id="GIY78434.1"/>
    </source>
</evidence>
<dbReference type="Proteomes" id="UP001054945">
    <property type="component" value="Unassembled WGS sequence"/>
</dbReference>
<sequence length="68" mass="8025">MSLRYEDSIFLHPINKPSSCTRSSEQINRRRKCRVPHKTPDKRVRAEDTNPLSPPFPLRIRIISLRGR</sequence>
<dbReference type="AlphaFoldDB" id="A0AAV4W975"/>
<gene>
    <name evidence="2" type="ORF">CEXT_150111</name>
</gene>
<evidence type="ECO:0000256" key="1">
    <source>
        <dbReference type="SAM" id="MobiDB-lite"/>
    </source>
</evidence>
<feature type="compositionally biased region" description="Basic and acidic residues" evidence="1">
    <location>
        <begin position="38"/>
        <end position="48"/>
    </location>
</feature>
<organism evidence="2 3">
    <name type="scientific">Caerostris extrusa</name>
    <name type="common">Bark spider</name>
    <name type="synonym">Caerostris bankana</name>
    <dbReference type="NCBI Taxonomy" id="172846"/>
    <lineage>
        <taxon>Eukaryota</taxon>
        <taxon>Metazoa</taxon>
        <taxon>Ecdysozoa</taxon>
        <taxon>Arthropoda</taxon>
        <taxon>Chelicerata</taxon>
        <taxon>Arachnida</taxon>
        <taxon>Araneae</taxon>
        <taxon>Araneomorphae</taxon>
        <taxon>Entelegynae</taxon>
        <taxon>Araneoidea</taxon>
        <taxon>Araneidae</taxon>
        <taxon>Caerostris</taxon>
    </lineage>
</organism>
<evidence type="ECO:0000313" key="3">
    <source>
        <dbReference type="Proteomes" id="UP001054945"/>
    </source>
</evidence>